<keyword evidence="15" id="KW-1185">Reference proteome</keyword>
<keyword evidence="11" id="KW-0503">Monooxygenase</keyword>
<dbReference type="PRINTS" id="PR00385">
    <property type="entry name" value="P450"/>
</dbReference>
<dbReference type="AlphaFoldDB" id="A0AAD6XP02"/>
<dbReference type="GO" id="GO:0016705">
    <property type="term" value="F:oxidoreductase activity, acting on paired donors, with incorporation or reduction of molecular oxygen"/>
    <property type="evidence" value="ECO:0007669"/>
    <property type="project" value="InterPro"/>
</dbReference>
<evidence type="ECO:0000256" key="5">
    <source>
        <dbReference type="ARBA" id="ARBA00022617"/>
    </source>
</evidence>
<name>A0AAD6XP02_9AGAR</name>
<proteinExistence type="inferred from homology"/>
<dbReference type="GO" id="GO:0004497">
    <property type="term" value="F:monooxygenase activity"/>
    <property type="evidence" value="ECO:0007669"/>
    <property type="project" value="UniProtKB-KW"/>
</dbReference>
<evidence type="ECO:0000256" key="6">
    <source>
        <dbReference type="ARBA" id="ARBA00022692"/>
    </source>
</evidence>
<dbReference type="CDD" id="cd11069">
    <property type="entry name" value="CYP_FUM15-like"/>
    <property type="match status" value="1"/>
</dbReference>
<evidence type="ECO:0000256" key="3">
    <source>
        <dbReference type="ARBA" id="ARBA00004721"/>
    </source>
</evidence>
<evidence type="ECO:0000256" key="8">
    <source>
        <dbReference type="ARBA" id="ARBA00022989"/>
    </source>
</evidence>
<keyword evidence="8" id="KW-1133">Transmembrane helix</keyword>
<keyword evidence="12" id="KW-0472">Membrane</keyword>
<evidence type="ECO:0000256" key="10">
    <source>
        <dbReference type="ARBA" id="ARBA00023004"/>
    </source>
</evidence>
<evidence type="ECO:0000256" key="4">
    <source>
        <dbReference type="ARBA" id="ARBA00010617"/>
    </source>
</evidence>
<sequence>MLSQIFLPIAATFVCYALYHAVQLLYRDLTSPLRHVGGPKSPSLILGNFKQMTVTRMSCILLLALTIRKDDSQLTAKWRSEFGPTFMFRGLFSISELHTSDLKAINHIISNSTVYQKAISTRVSSTRLLGKGILGVELDEHRRHNPAFGISQIRVVTEVFIEKAVLLRDIWAGQVARENDVARIEVLSWLRRMTLDVIGQAGFNYDFDALETKGKPNELNAVFTELFHSSHATRYAALRLSQAIMPILRLVPFPGVQVLFAARRKMRAIGSQIVSKSKATLQASQDEKVLGRRRDLLATLLKANISANIPESQRLTDAEVIAQIPTFFFAGHETTSVATSWALHALSLHTAAQAKLREELLTISTDNPTMEELNSLPYLEMVVREVMRAHAPVVFTQRMAMEDDVLPLSKPYIDRDGNSHDSLPIPKGQMIHVPILAVNTDKEIWGEDASEFKPERWENIPDGASDIPGVWANLLTFFAGPHNCIGFRFSLVELKALLFTLIRAFEFEAAVPKGGIASVTSGLLQRPAVLAEAEKGSGLPLILRPVGRQAF</sequence>
<protein>
    <submittedName>
        <fullName evidence="14">Cytochrome P450</fullName>
    </submittedName>
</protein>
<dbReference type="Proteomes" id="UP001222325">
    <property type="component" value="Unassembled WGS sequence"/>
</dbReference>
<keyword evidence="9" id="KW-0560">Oxidoreductase</keyword>
<evidence type="ECO:0000313" key="14">
    <source>
        <dbReference type="EMBL" id="KAJ7088434.1"/>
    </source>
</evidence>
<dbReference type="PANTHER" id="PTHR24305:SF166">
    <property type="entry name" value="CYTOCHROME P450 12A4, MITOCHONDRIAL-RELATED"/>
    <property type="match status" value="1"/>
</dbReference>
<evidence type="ECO:0000256" key="2">
    <source>
        <dbReference type="ARBA" id="ARBA00004370"/>
    </source>
</evidence>
<dbReference type="EMBL" id="JARJCN010000026">
    <property type="protein sequence ID" value="KAJ7088434.1"/>
    <property type="molecule type" value="Genomic_DNA"/>
</dbReference>
<dbReference type="SUPFAM" id="SSF48264">
    <property type="entry name" value="Cytochrome P450"/>
    <property type="match status" value="1"/>
</dbReference>
<keyword evidence="10 13" id="KW-0408">Iron</keyword>
<keyword evidence="6" id="KW-0812">Transmembrane</keyword>
<dbReference type="GO" id="GO:0020037">
    <property type="term" value="F:heme binding"/>
    <property type="evidence" value="ECO:0007669"/>
    <property type="project" value="InterPro"/>
</dbReference>
<dbReference type="PRINTS" id="PR00463">
    <property type="entry name" value="EP450I"/>
</dbReference>
<accession>A0AAD6XP02</accession>
<evidence type="ECO:0000313" key="15">
    <source>
        <dbReference type="Proteomes" id="UP001222325"/>
    </source>
</evidence>
<gene>
    <name evidence="14" type="ORF">B0H15DRAFT_780723</name>
</gene>
<reference evidence="14" key="1">
    <citation type="submission" date="2023-03" db="EMBL/GenBank/DDBJ databases">
        <title>Massive genome expansion in bonnet fungi (Mycena s.s.) driven by repeated elements and novel gene families across ecological guilds.</title>
        <authorList>
            <consortium name="Lawrence Berkeley National Laboratory"/>
            <person name="Harder C.B."/>
            <person name="Miyauchi S."/>
            <person name="Viragh M."/>
            <person name="Kuo A."/>
            <person name="Thoen E."/>
            <person name="Andreopoulos B."/>
            <person name="Lu D."/>
            <person name="Skrede I."/>
            <person name="Drula E."/>
            <person name="Henrissat B."/>
            <person name="Morin E."/>
            <person name="Kohler A."/>
            <person name="Barry K."/>
            <person name="LaButti K."/>
            <person name="Morin E."/>
            <person name="Salamov A."/>
            <person name="Lipzen A."/>
            <person name="Mereny Z."/>
            <person name="Hegedus B."/>
            <person name="Baldrian P."/>
            <person name="Stursova M."/>
            <person name="Weitz H."/>
            <person name="Taylor A."/>
            <person name="Grigoriev I.V."/>
            <person name="Nagy L.G."/>
            <person name="Martin F."/>
            <person name="Kauserud H."/>
        </authorList>
    </citation>
    <scope>NUCLEOTIDE SEQUENCE</scope>
    <source>
        <strain evidence="14">CBHHK173m</strain>
    </source>
</reference>
<evidence type="ECO:0000256" key="11">
    <source>
        <dbReference type="ARBA" id="ARBA00023033"/>
    </source>
</evidence>
<dbReference type="Gene3D" id="1.10.630.10">
    <property type="entry name" value="Cytochrome P450"/>
    <property type="match status" value="1"/>
</dbReference>
<keyword evidence="7 13" id="KW-0479">Metal-binding</keyword>
<comment type="similarity">
    <text evidence="4">Belongs to the cytochrome P450 family.</text>
</comment>
<evidence type="ECO:0000256" key="9">
    <source>
        <dbReference type="ARBA" id="ARBA00023002"/>
    </source>
</evidence>
<dbReference type="InterPro" id="IPR001128">
    <property type="entry name" value="Cyt_P450"/>
</dbReference>
<dbReference type="Pfam" id="PF00067">
    <property type="entry name" value="p450"/>
    <property type="match status" value="1"/>
</dbReference>
<evidence type="ECO:0000256" key="1">
    <source>
        <dbReference type="ARBA" id="ARBA00001971"/>
    </source>
</evidence>
<comment type="subcellular location">
    <subcellularLocation>
        <location evidence="2">Membrane</location>
    </subcellularLocation>
</comment>
<keyword evidence="5 13" id="KW-0349">Heme</keyword>
<dbReference type="PANTHER" id="PTHR24305">
    <property type="entry name" value="CYTOCHROME P450"/>
    <property type="match status" value="1"/>
</dbReference>
<dbReference type="GO" id="GO:0005506">
    <property type="term" value="F:iron ion binding"/>
    <property type="evidence" value="ECO:0007669"/>
    <property type="project" value="InterPro"/>
</dbReference>
<dbReference type="GO" id="GO:0016020">
    <property type="term" value="C:membrane"/>
    <property type="evidence" value="ECO:0007669"/>
    <property type="project" value="UniProtKB-SubCell"/>
</dbReference>
<comment type="cofactor">
    <cofactor evidence="1 13">
        <name>heme</name>
        <dbReference type="ChEBI" id="CHEBI:30413"/>
    </cofactor>
</comment>
<organism evidence="14 15">
    <name type="scientific">Mycena belliarum</name>
    <dbReference type="NCBI Taxonomy" id="1033014"/>
    <lineage>
        <taxon>Eukaryota</taxon>
        <taxon>Fungi</taxon>
        <taxon>Dikarya</taxon>
        <taxon>Basidiomycota</taxon>
        <taxon>Agaricomycotina</taxon>
        <taxon>Agaricomycetes</taxon>
        <taxon>Agaricomycetidae</taxon>
        <taxon>Agaricales</taxon>
        <taxon>Marasmiineae</taxon>
        <taxon>Mycenaceae</taxon>
        <taxon>Mycena</taxon>
    </lineage>
</organism>
<comment type="pathway">
    <text evidence="3">Secondary metabolite biosynthesis; terpenoid biosynthesis.</text>
</comment>
<dbReference type="InterPro" id="IPR036396">
    <property type="entry name" value="Cyt_P450_sf"/>
</dbReference>
<evidence type="ECO:0000256" key="7">
    <source>
        <dbReference type="ARBA" id="ARBA00022723"/>
    </source>
</evidence>
<comment type="caution">
    <text evidence="14">The sequence shown here is derived from an EMBL/GenBank/DDBJ whole genome shotgun (WGS) entry which is preliminary data.</text>
</comment>
<feature type="binding site" description="axial binding residue" evidence="13">
    <location>
        <position position="484"/>
    </location>
    <ligand>
        <name>heme</name>
        <dbReference type="ChEBI" id="CHEBI:30413"/>
    </ligand>
    <ligandPart>
        <name>Fe</name>
        <dbReference type="ChEBI" id="CHEBI:18248"/>
    </ligandPart>
</feature>
<dbReference type="InterPro" id="IPR002401">
    <property type="entry name" value="Cyt_P450_E_grp-I"/>
</dbReference>
<evidence type="ECO:0000256" key="13">
    <source>
        <dbReference type="PIRSR" id="PIRSR602401-1"/>
    </source>
</evidence>
<evidence type="ECO:0000256" key="12">
    <source>
        <dbReference type="ARBA" id="ARBA00023136"/>
    </source>
</evidence>
<dbReference type="InterPro" id="IPR050121">
    <property type="entry name" value="Cytochrome_P450_monoxygenase"/>
</dbReference>